<keyword evidence="3" id="KW-0067">ATP-binding</keyword>
<keyword evidence="1" id="KW-0813">Transport</keyword>
<evidence type="ECO:0000256" key="3">
    <source>
        <dbReference type="ARBA" id="ARBA00022840"/>
    </source>
</evidence>
<dbReference type="PANTHER" id="PTHR42788:SF20">
    <property type="entry name" value="ABC TRANSPORTER ATP-BINDING PROTEIN"/>
    <property type="match status" value="1"/>
</dbReference>
<evidence type="ECO:0000313" key="6">
    <source>
        <dbReference type="Proteomes" id="UP000002008"/>
    </source>
</evidence>
<dbReference type="eggNOG" id="COG1116">
    <property type="taxonomic scope" value="Bacteria"/>
</dbReference>
<evidence type="ECO:0000313" key="5">
    <source>
        <dbReference type="EMBL" id="ABY33826.1"/>
    </source>
</evidence>
<dbReference type="InterPro" id="IPR027417">
    <property type="entry name" value="P-loop_NTPase"/>
</dbReference>
<protein>
    <submittedName>
        <fullName evidence="5">ABC transporter related</fullName>
    </submittedName>
</protein>
<dbReference type="InterPro" id="IPR003593">
    <property type="entry name" value="AAA+_ATPase"/>
</dbReference>
<name>A9WER7_CHLAA</name>
<evidence type="ECO:0000256" key="2">
    <source>
        <dbReference type="ARBA" id="ARBA00022741"/>
    </source>
</evidence>
<dbReference type="PROSITE" id="PS00211">
    <property type="entry name" value="ABC_TRANSPORTER_1"/>
    <property type="match status" value="1"/>
</dbReference>
<dbReference type="InParanoid" id="A9WER7"/>
<dbReference type="PATRIC" id="fig|324602.8.peg.668"/>
<dbReference type="PROSITE" id="PS50893">
    <property type="entry name" value="ABC_TRANSPORTER_2"/>
    <property type="match status" value="1"/>
</dbReference>
<keyword evidence="2" id="KW-0547">Nucleotide-binding</keyword>
<evidence type="ECO:0000256" key="1">
    <source>
        <dbReference type="ARBA" id="ARBA00022448"/>
    </source>
</evidence>
<dbReference type="SUPFAM" id="SSF52540">
    <property type="entry name" value="P-loop containing nucleoside triphosphate hydrolases"/>
    <property type="match status" value="1"/>
</dbReference>
<feature type="domain" description="ABC transporter" evidence="4">
    <location>
        <begin position="22"/>
        <end position="257"/>
    </location>
</feature>
<dbReference type="PANTHER" id="PTHR42788">
    <property type="entry name" value="TAURINE IMPORT ATP-BINDING PROTEIN-RELATED"/>
    <property type="match status" value="1"/>
</dbReference>
<dbReference type="RefSeq" id="WP_012256482.1">
    <property type="nucleotide sequence ID" value="NC_010175.1"/>
</dbReference>
<dbReference type="KEGG" id="cau:Caur_0582"/>
<dbReference type="InterPro" id="IPR017871">
    <property type="entry name" value="ABC_transporter-like_CS"/>
</dbReference>
<accession>A9WER7</accession>
<dbReference type="InterPro" id="IPR003439">
    <property type="entry name" value="ABC_transporter-like_ATP-bd"/>
</dbReference>
<dbReference type="InterPro" id="IPR050166">
    <property type="entry name" value="ABC_transporter_ATP-bind"/>
</dbReference>
<proteinExistence type="predicted"/>
<dbReference type="Pfam" id="PF00005">
    <property type="entry name" value="ABC_tran"/>
    <property type="match status" value="1"/>
</dbReference>
<dbReference type="EnsemblBacteria" id="ABY33826">
    <property type="protein sequence ID" value="ABY33826"/>
    <property type="gene ID" value="Caur_0582"/>
</dbReference>
<dbReference type="Proteomes" id="UP000002008">
    <property type="component" value="Chromosome"/>
</dbReference>
<dbReference type="EMBL" id="CP000909">
    <property type="protein sequence ID" value="ABY33826.1"/>
    <property type="molecule type" value="Genomic_DNA"/>
</dbReference>
<evidence type="ECO:0000259" key="4">
    <source>
        <dbReference type="PROSITE" id="PS50893"/>
    </source>
</evidence>
<dbReference type="GO" id="GO:0005524">
    <property type="term" value="F:ATP binding"/>
    <property type="evidence" value="ECO:0007669"/>
    <property type="project" value="UniProtKB-KW"/>
</dbReference>
<dbReference type="GO" id="GO:0016887">
    <property type="term" value="F:ATP hydrolysis activity"/>
    <property type="evidence" value="ECO:0007669"/>
    <property type="project" value="InterPro"/>
</dbReference>
<dbReference type="STRING" id="324602.Caur_0582"/>
<sequence>MLITLAEPATDQPVVKPLQPAIEIHGVTKCYRTRTGDVQALAGIDVVVAAGEVVALVGPSGCGKSTLLRIVAGLEQPDTGDVRLFGLAPAQARREHRFGIAFQAAALLEWRDAAANVALPLELAGWPPAARAERVAALLARMGLSDAAGRLPRQLSGGMQQRVALARALALAPPVLLLDEPFSALDELTREQLQGELLDLLATIEPRPAVLLVTHNLAEAVLLADRVVVLSRRPARVLAEVVVDLPHPRRADARDDEQLHRLVARLRTVLRRDQDEVMGSGE</sequence>
<dbReference type="Gene3D" id="3.40.50.300">
    <property type="entry name" value="P-loop containing nucleotide triphosphate hydrolases"/>
    <property type="match status" value="1"/>
</dbReference>
<organism evidence="5 6">
    <name type="scientific">Chloroflexus aurantiacus (strain ATCC 29366 / DSM 635 / J-10-fl)</name>
    <dbReference type="NCBI Taxonomy" id="324602"/>
    <lineage>
        <taxon>Bacteria</taxon>
        <taxon>Bacillati</taxon>
        <taxon>Chloroflexota</taxon>
        <taxon>Chloroflexia</taxon>
        <taxon>Chloroflexales</taxon>
        <taxon>Chloroflexineae</taxon>
        <taxon>Chloroflexaceae</taxon>
        <taxon>Chloroflexus</taxon>
    </lineage>
</organism>
<gene>
    <name evidence="5" type="ordered locus">Caur_0582</name>
</gene>
<dbReference type="HOGENOM" id="CLU_000604_1_22_0"/>
<keyword evidence="6" id="KW-1185">Reference proteome</keyword>
<reference evidence="6" key="1">
    <citation type="journal article" date="2011" name="BMC Genomics">
        <title>Complete genome sequence of the filamentous anoxygenic phototrophic bacterium Chloroflexus aurantiacus.</title>
        <authorList>
            <person name="Tang K.H."/>
            <person name="Barry K."/>
            <person name="Chertkov O."/>
            <person name="Dalin E."/>
            <person name="Han C.S."/>
            <person name="Hauser L.J."/>
            <person name="Honchak B.M."/>
            <person name="Karbach L.E."/>
            <person name="Land M.L."/>
            <person name="Lapidus A."/>
            <person name="Larimer F.W."/>
            <person name="Mikhailova N."/>
            <person name="Pitluck S."/>
            <person name="Pierson B.K."/>
            <person name="Blankenship R.E."/>
        </authorList>
    </citation>
    <scope>NUCLEOTIDE SEQUENCE [LARGE SCALE GENOMIC DNA]</scope>
    <source>
        <strain evidence="6">ATCC 29366 / DSM 635 / J-10-fl</strain>
    </source>
</reference>
<dbReference type="AlphaFoldDB" id="A9WER7"/>
<dbReference type="SMART" id="SM00382">
    <property type="entry name" value="AAA"/>
    <property type="match status" value="1"/>
</dbReference>